<dbReference type="Proteomes" id="UP000034810">
    <property type="component" value="Unassembled WGS sequence"/>
</dbReference>
<evidence type="ECO:0008006" key="3">
    <source>
        <dbReference type="Google" id="ProtNLM"/>
    </source>
</evidence>
<dbReference type="AlphaFoldDB" id="A0A0G1C7H5"/>
<protein>
    <recommendedName>
        <fullName evidence="3">HTH deoR-type domain-containing protein</fullName>
    </recommendedName>
</protein>
<dbReference type="EMBL" id="LCFA01000020">
    <property type="protein sequence ID" value="KKS81512.1"/>
    <property type="molecule type" value="Genomic_DNA"/>
</dbReference>
<comment type="caution">
    <text evidence="1">The sequence shown here is derived from an EMBL/GenBank/DDBJ whole genome shotgun (WGS) entry which is preliminary data.</text>
</comment>
<sequence length="186" mass="21010">MNTKDIGQVNGKVILREVENLRAAIFDLSARTEREAPARKPEKAPNVEEVFSKPPMLASDFVKIVEEVTVQNNPATLQKESGNHVFNNNKENSDVIAHRQNNPAMSYHKSGNILEDKQSAIMNALNERVFCRFKELAALFPETSQRTLRYNVQKLVDKKMIERVGNGPGSFLKLKKGQHKHGTTRT</sequence>
<gene>
    <name evidence="1" type="ORF">UV58_C0020G0004</name>
</gene>
<accession>A0A0G1C7H5</accession>
<name>A0A0G1C7H5_9BACT</name>
<evidence type="ECO:0000313" key="1">
    <source>
        <dbReference type="EMBL" id="KKS81512.1"/>
    </source>
</evidence>
<proteinExistence type="predicted"/>
<reference evidence="1 2" key="1">
    <citation type="journal article" date="2015" name="Nature">
        <title>rRNA introns, odd ribosomes, and small enigmatic genomes across a large radiation of phyla.</title>
        <authorList>
            <person name="Brown C.T."/>
            <person name="Hug L.A."/>
            <person name="Thomas B.C."/>
            <person name="Sharon I."/>
            <person name="Castelle C.J."/>
            <person name="Singh A."/>
            <person name="Wilkins M.J."/>
            <person name="Williams K.H."/>
            <person name="Banfield J.F."/>
        </authorList>
    </citation>
    <scope>NUCLEOTIDE SEQUENCE [LARGE SCALE GENOMIC DNA]</scope>
</reference>
<evidence type="ECO:0000313" key="2">
    <source>
        <dbReference type="Proteomes" id="UP000034810"/>
    </source>
</evidence>
<organism evidence="1 2">
    <name type="scientific">Candidatus Wolfebacteria bacterium GW2011_GWC1_43_10</name>
    <dbReference type="NCBI Taxonomy" id="1619011"/>
    <lineage>
        <taxon>Bacteria</taxon>
        <taxon>Candidatus Wolfeibacteriota</taxon>
    </lineage>
</organism>